<reference evidence="2" key="1">
    <citation type="journal article" date="2019" name="Int. J. Syst. Evol. Microbiol.">
        <title>The Global Catalogue of Microorganisms (GCM) 10K type strain sequencing project: providing services to taxonomists for standard genome sequencing and annotation.</title>
        <authorList>
            <consortium name="The Broad Institute Genomics Platform"/>
            <consortium name="The Broad Institute Genome Sequencing Center for Infectious Disease"/>
            <person name="Wu L."/>
            <person name="Ma J."/>
        </authorList>
    </citation>
    <scope>NUCLEOTIDE SEQUENCE [LARGE SCALE GENOMIC DNA]</scope>
    <source>
        <strain evidence="2">CGMCC 1.12702</strain>
    </source>
</reference>
<organism evidence="1 2">
    <name type="scientific">Sphingomonas arantia</name>
    <dbReference type="NCBI Taxonomy" id="1460676"/>
    <lineage>
        <taxon>Bacteria</taxon>
        <taxon>Pseudomonadati</taxon>
        <taxon>Pseudomonadota</taxon>
        <taxon>Alphaproteobacteria</taxon>
        <taxon>Sphingomonadales</taxon>
        <taxon>Sphingomonadaceae</taxon>
        <taxon>Sphingomonas</taxon>
    </lineage>
</organism>
<proteinExistence type="predicted"/>
<dbReference type="EMBL" id="JBHUGS010000001">
    <property type="protein sequence ID" value="MFD1950166.1"/>
    <property type="molecule type" value="Genomic_DNA"/>
</dbReference>
<comment type="caution">
    <text evidence="1">The sequence shown here is derived from an EMBL/GenBank/DDBJ whole genome shotgun (WGS) entry which is preliminary data.</text>
</comment>
<name>A0ABW4TW31_9SPHN</name>
<evidence type="ECO:0000313" key="2">
    <source>
        <dbReference type="Proteomes" id="UP001597400"/>
    </source>
</evidence>
<keyword evidence="2" id="KW-1185">Reference proteome</keyword>
<sequence length="142" mass="15087">MKDMVRFGVLAALVLGASLWGAAMVRRLNGVRLREAAMLAVVRAPRPVRADGDPVALVRAAAVGSGVSVLRLSAAGRVRGRARALVTLVGPEAAMRALLAALESGRPAVRFADWRLRAEPGAADRLRFEGTALVWSPDRRGR</sequence>
<dbReference type="Proteomes" id="UP001597400">
    <property type="component" value="Unassembled WGS sequence"/>
</dbReference>
<protein>
    <submittedName>
        <fullName evidence="1">Uncharacterized protein</fullName>
    </submittedName>
</protein>
<evidence type="ECO:0000313" key="1">
    <source>
        <dbReference type="EMBL" id="MFD1950166.1"/>
    </source>
</evidence>
<gene>
    <name evidence="1" type="ORF">ACFSGX_05225</name>
</gene>
<accession>A0ABW4TW31</accession>
<dbReference type="RefSeq" id="WP_380927996.1">
    <property type="nucleotide sequence ID" value="NZ_JBHUGS010000001.1"/>
</dbReference>